<evidence type="ECO:0000313" key="2">
    <source>
        <dbReference type="EMBL" id="MCP9272042.1"/>
    </source>
</evidence>
<feature type="transmembrane region" description="Helical" evidence="1">
    <location>
        <begin position="6"/>
        <end position="28"/>
    </location>
</feature>
<protein>
    <submittedName>
        <fullName evidence="2">Uncharacterized protein</fullName>
    </submittedName>
</protein>
<keyword evidence="1" id="KW-0812">Transmembrane</keyword>
<organism evidence="2 3">
    <name type="scientific">Mycolicibacterium arenosum</name>
    <dbReference type="NCBI Taxonomy" id="2952157"/>
    <lineage>
        <taxon>Bacteria</taxon>
        <taxon>Bacillati</taxon>
        <taxon>Actinomycetota</taxon>
        <taxon>Actinomycetes</taxon>
        <taxon>Mycobacteriales</taxon>
        <taxon>Mycobacteriaceae</taxon>
        <taxon>Mycolicibacterium</taxon>
    </lineage>
</organism>
<dbReference type="Proteomes" id="UP001651690">
    <property type="component" value="Unassembled WGS sequence"/>
</dbReference>
<accession>A0ABT1M0S8</accession>
<dbReference type="EMBL" id="JANDBD010000003">
    <property type="protein sequence ID" value="MCP9272042.1"/>
    <property type="molecule type" value="Genomic_DNA"/>
</dbReference>
<keyword evidence="3" id="KW-1185">Reference proteome</keyword>
<comment type="caution">
    <text evidence="2">The sequence shown here is derived from an EMBL/GenBank/DDBJ whole genome shotgun (WGS) entry which is preliminary data.</text>
</comment>
<dbReference type="RefSeq" id="WP_255059220.1">
    <property type="nucleotide sequence ID" value="NZ_JANDBD010000003.1"/>
</dbReference>
<reference evidence="2 3" key="1">
    <citation type="submission" date="2022-06" db="EMBL/GenBank/DDBJ databases">
        <title>Mycolicibacterium sp. CAU 1645 isolated from seawater.</title>
        <authorList>
            <person name="Kim W."/>
        </authorList>
    </citation>
    <scope>NUCLEOTIDE SEQUENCE [LARGE SCALE GENOMIC DNA]</scope>
    <source>
        <strain evidence="2 3">CAU 1645</strain>
    </source>
</reference>
<feature type="transmembrane region" description="Helical" evidence="1">
    <location>
        <begin position="71"/>
        <end position="95"/>
    </location>
</feature>
<evidence type="ECO:0000313" key="3">
    <source>
        <dbReference type="Proteomes" id="UP001651690"/>
    </source>
</evidence>
<gene>
    <name evidence="2" type="ORF">NM203_07570</name>
</gene>
<name>A0ABT1M0S8_9MYCO</name>
<keyword evidence="1" id="KW-1133">Transmembrane helix</keyword>
<keyword evidence="1" id="KW-0472">Membrane</keyword>
<proteinExistence type="predicted"/>
<sequence>MTHAEVGWLLLALAVLVFVGGIGTRVLIGRNRKRAAVRRVVGGFRMSRVARFLFGAVERDAMHDDELDGMFVMPAIIIACGLCLTAVFLLGYGVLT</sequence>
<evidence type="ECO:0000256" key="1">
    <source>
        <dbReference type="SAM" id="Phobius"/>
    </source>
</evidence>